<proteinExistence type="predicted"/>
<organism evidence="1">
    <name type="scientific">Micrurus lemniscatus lemniscatus</name>
    <dbReference type="NCBI Taxonomy" id="129467"/>
    <lineage>
        <taxon>Eukaryota</taxon>
        <taxon>Metazoa</taxon>
        <taxon>Chordata</taxon>
        <taxon>Craniata</taxon>
        <taxon>Vertebrata</taxon>
        <taxon>Euteleostomi</taxon>
        <taxon>Lepidosauria</taxon>
        <taxon>Squamata</taxon>
        <taxon>Bifurcata</taxon>
        <taxon>Unidentata</taxon>
        <taxon>Episquamata</taxon>
        <taxon>Toxicofera</taxon>
        <taxon>Serpentes</taxon>
        <taxon>Colubroidea</taxon>
        <taxon>Elapidae</taxon>
        <taxon>Elapinae</taxon>
        <taxon>Micrurus</taxon>
    </lineage>
</organism>
<sequence length="101" mass="11736">MLFPEHSFTPNQAPETHKRNVHCIGMVEVIHTHKQRHTISSRQKLVFKGTLLLNLEALQQHILTLATLKWVDLHSQNSLAAKFWELKSIHLKLPRLKCLDT</sequence>
<accession>A0A2D4HQK6</accession>
<dbReference type="EMBL" id="IACK01047256">
    <property type="protein sequence ID" value="LAA74232.1"/>
    <property type="molecule type" value="Transcribed_RNA"/>
</dbReference>
<reference evidence="1" key="2">
    <citation type="submission" date="2017-11" db="EMBL/GenBank/DDBJ databases">
        <title>Coralsnake Venomics: Analyses of Venom Gland Transcriptomes and Proteomes of Six Brazilian Taxa.</title>
        <authorList>
            <person name="Aird S.D."/>
            <person name="Jorge da Silva N."/>
            <person name="Qiu L."/>
            <person name="Villar-Briones A."/>
            <person name="Aparecida-Saddi V."/>
            <person name="Campos-Telles M.P."/>
            <person name="Grau M."/>
            <person name="Mikheyev A.S."/>
        </authorList>
    </citation>
    <scope>NUCLEOTIDE SEQUENCE</scope>
    <source>
        <tissue evidence="1">Venom_gland</tissue>
    </source>
</reference>
<protein>
    <submittedName>
        <fullName evidence="1">Uncharacterized protein</fullName>
    </submittedName>
</protein>
<name>A0A2D4HQK6_MICLE</name>
<dbReference type="AlphaFoldDB" id="A0A2D4HQK6"/>
<reference evidence="1" key="1">
    <citation type="submission" date="2017-07" db="EMBL/GenBank/DDBJ databases">
        <authorList>
            <person name="Mikheyev A."/>
            <person name="Grau M."/>
        </authorList>
    </citation>
    <scope>NUCLEOTIDE SEQUENCE</scope>
    <source>
        <tissue evidence="1">Venom_gland</tissue>
    </source>
</reference>
<evidence type="ECO:0000313" key="1">
    <source>
        <dbReference type="EMBL" id="LAA74232.1"/>
    </source>
</evidence>